<dbReference type="SUPFAM" id="SSF51735">
    <property type="entry name" value="NAD(P)-binding Rossmann-fold domains"/>
    <property type="match status" value="1"/>
</dbReference>
<dbReference type="Gene3D" id="3.40.50.720">
    <property type="entry name" value="NAD(P)-binding Rossmann-like Domain"/>
    <property type="match status" value="1"/>
</dbReference>
<dbReference type="Pfam" id="PF21074">
    <property type="entry name" value="GDH_C"/>
    <property type="match status" value="1"/>
</dbReference>
<dbReference type="GO" id="GO:0004352">
    <property type="term" value="F:glutamate dehydrogenase (NAD+) activity"/>
    <property type="evidence" value="ECO:0007669"/>
    <property type="project" value="InterPro"/>
</dbReference>
<dbReference type="PANTHER" id="PTHR43403:SF1">
    <property type="entry name" value="NAD-SPECIFIC GLUTAMATE DEHYDROGENASE"/>
    <property type="match status" value="1"/>
</dbReference>
<evidence type="ECO:0000259" key="5">
    <source>
        <dbReference type="Pfam" id="PF21076"/>
    </source>
</evidence>
<dbReference type="InterPro" id="IPR049064">
    <property type="entry name" value="NAD_Glu_DH_ACT3"/>
</dbReference>
<feature type="domain" description="NAD-glutamate dehydrogenase ACT3" evidence="6">
    <location>
        <begin position="545"/>
        <end position="610"/>
    </location>
</feature>
<evidence type="ECO:0000259" key="4">
    <source>
        <dbReference type="Pfam" id="PF21075"/>
    </source>
</evidence>
<dbReference type="InterPro" id="IPR048381">
    <property type="entry name" value="GDH_C"/>
</dbReference>
<dbReference type="GO" id="GO:0004069">
    <property type="term" value="F:L-aspartate:2-oxoglutarate aminotransferase activity"/>
    <property type="evidence" value="ECO:0007669"/>
    <property type="project" value="InterPro"/>
</dbReference>
<dbReference type="Pfam" id="PF21075">
    <property type="entry name" value="GDH_ACT1"/>
    <property type="match status" value="1"/>
</dbReference>
<evidence type="ECO:0000259" key="2">
    <source>
        <dbReference type="Pfam" id="PF05088"/>
    </source>
</evidence>
<dbReference type="Pfam" id="PF21078">
    <property type="entry name" value="GDH_HM3"/>
    <property type="match status" value="1"/>
</dbReference>
<gene>
    <name evidence="7" type="ORF">VW23_018670</name>
</gene>
<dbReference type="Pfam" id="PF05088">
    <property type="entry name" value="Bac_GDH_CD"/>
    <property type="match status" value="1"/>
</dbReference>
<accession>A0A1E5XQV7</accession>
<dbReference type="OrthoDB" id="9758052at2"/>
<dbReference type="EMBL" id="LAJE02000176">
    <property type="protein sequence ID" value="OEO30945.1"/>
    <property type="molecule type" value="Genomic_DNA"/>
</dbReference>
<dbReference type="SUPFAM" id="SSF53223">
    <property type="entry name" value="Aminoacid dehydrogenase-like, N-terminal domain"/>
    <property type="match status" value="1"/>
</dbReference>
<dbReference type="InterPro" id="IPR049059">
    <property type="entry name" value="NAD_Glu_DH_HM1"/>
</dbReference>
<dbReference type="Proteomes" id="UP000095463">
    <property type="component" value="Unassembled WGS sequence"/>
</dbReference>
<feature type="domain" description="NAD-glutamate dehydrogenase catalytic" evidence="2">
    <location>
        <begin position="712"/>
        <end position="1206"/>
    </location>
</feature>
<proteinExistence type="predicted"/>
<dbReference type="Pfam" id="PF21077">
    <property type="entry name" value="GDH_ACT3"/>
    <property type="match status" value="1"/>
</dbReference>
<feature type="domain" description="NAD-specific glutamate dehydrogenase C-terminal" evidence="3">
    <location>
        <begin position="1251"/>
        <end position="1584"/>
    </location>
</feature>
<keyword evidence="1" id="KW-0560">Oxidoreductase</keyword>
<reference evidence="7 8" key="1">
    <citation type="journal article" date="2015" name="Genome Announc.">
        <title>Genome Assemblies of Three Soil-Associated Devosia species: D. insulae, D. limi, and D. soli.</title>
        <authorList>
            <person name="Hassan Y.I."/>
            <person name="Lepp D."/>
            <person name="Zhou T."/>
        </authorList>
    </citation>
    <scope>NUCLEOTIDE SEQUENCE [LARGE SCALE GENOMIC DNA]</scope>
    <source>
        <strain evidence="7 8">DS-56</strain>
    </source>
</reference>
<dbReference type="InterPro" id="IPR028971">
    <property type="entry name" value="NAD-GDH_cat"/>
</dbReference>
<evidence type="ECO:0000313" key="7">
    <source>
        <dbReference type="EMBL" id="OEO30945.1"/>
    </source>
</evidence>
<protein>
    <submittedName>
        <fullName evidence="7">NAD-glutamate dehydrogenase</fullName>
    </submittedName>
</protein>
<dbReference type="InterPro" id="IPR024727">
    <property type="entry name" value="NAD_Glu_DH_N_ACT1"/>
</dbReference>
<dbReference type="InterPro" id="IPR049062">
    <property type="entry name" value="NAD_Glu_DH_ACT2"/>
</dbReference>
<dbReference type="InterPro" id="IPR046346">
    <property type="entry name" value="Aminoacid_DH-like_N_sf"/>
</dbReference>
<feature type="domain" description="NAD-glutamate dehydrogenase ACT2" evidence="5">
    <location>
        <begin position="400"/>
        <end position="487"/>
    </location>
</feature>
<evidence type="ECO:0000259" key="6">
    <source>
        <dbReference type="Pfam" id="PF21077"/>
    </source>
</evidence>
<dbReference type="Pfam" id="PF21073">
    <property type="entry name" value="GDH_HM1"/>
    <property type="match status" value="1"/>
</dbReference>
<dbReference type="PANTHER" id="PTHR43403">
    <property type="entry name" value="NAD-SPECIFIC GLUTAMATE DEHYDROGENASE"/>
    <property type="match status" value="1"/>
</dbReference>
<dbReference type="InterPro" id="IPR049056">
    <property type="entry name" value="NAD_Glu_DH_HM3"/>
</dbReference>
<evidence type="ECO:0000259" key="3">
    <source>
        <dbReference type="Pfam" id="PF21074"/>
    </source>
</evidence>
<dbReference type="GO" id="GO:0006538">
    <property type="term" value="P:L-glutamate catabolic process"/>
    <property type="evidence" value="ECO:0007669"/>
    <property type="project" value="InterPro"/>
</dbReference>
<sequence length="1591" mass="174465">MNEAAAVDTRAALIARSEGYQSSEPSFARFLRAVAEATDPEDLALYPAEALEATFRKSYGRLGKRELASHNVYVVPPEQPGGLEIVEVFSADMPFIVDSVLAAIRARGGVIRFITHPVLQFDPATYRVLEVPTPGSRLESFLHIEIEPLADIVQREALKGEIDDTLTDVGRAVAGWRPMLARVKKAMADWHAHAPKAPPAQVAEAMHFLGWLAEHNFTFLGMREYRLEPATEVDGVATPAKLVPVHDSELGILEDPSVLFLRSGPNYVEMTEQHFAFLAEPAPIMVSKANIRSRVHRRAYMDYVGVKLYDREGATSGELRILGLFTSMSLAAPNTDVPLIRKKITEVLREAGQDPQSHAGKALMNALDTFPRDELFQISEPQLYEFATTIASLVDRPRVRVLSRIDRFDNFVSILVFVPRDRYDSDVRAVIGSYLAEVYEGRVSAFYPSFPEGELVRVHFIIGRNGGVTPTPPRDELEQGVAERIRTFGDRLVAAVQDTAAIADYLEAFPPDYQAVHSAEAALGDIAVIRLLPDERAIALRLGAREGRSALGLKVYHRGSPIALSDRVPMLENFGFRVIDEDTFLVKPLHDAETYVHDMLLEADDGLDLDDRAQGERIETAILAVWRREAESDGLNQLTLKAGLGWDDVEVLRALTRYLKQVGIPYSRDYLNSVMARHVDVAAALVSLFHAENDPHFAGDRKRATTEARGIIAAAVEATTSLDEDRILRRYLNLTEAVVRTNAYQRDQSGARRPALALKFDCSKVEALPEPKPYREIFVYSPRVEGLHLRFGPIARGGLRWSDRPEDFRTEVLGLVKAQQVKNAIIVPVGAKGAFVPKQTPLGADRETVLREGTVCYKIFVSTLLDVTDNLEVDTVVPPPDVIRRDGDDPYLVVAADKGTASFSDTANAIAVDRDFWLGDAFASGGSAGYDHKKMGITARGGWEAVKRHFRELDRDIQTTPFTVAGVGDMSGDVFGNAMLLSPETRLIAAFDHRDIFIDPDPDPAVSLAERQRLFELPRSSWQDYNPELLSKGGGVYSRSVKTVPLFAEARKALGLNSDAVTPNDVIRAILKAQVDLLWFGGIGTYVRASSETEAQAGDKANDAVRISGADIRALVVGEGANLGVTQLGRVEYALKGGRINTDAIDNSAGVNSSDLEVNIKIALGALTRTGQLTTQVRNEFLASMTDEVAALCLKNNYLQTLALSVEEARGLAAFPEHVALIEGLEASGELHRAVEFLPDNAALRHRAQGGKGLTRPELAVLLAYAKNVANADLLKTGVPDDPYLGRELYRYFPDRLIETFEDTVTNHRLRREVIATVLSNAMINRGGPGFVNEMMAASSADSGQVAAAYAAARDVYGTPDLNRDIDGLDGTVPGKTQLTLYAEVQALLKRETLWFLRNGRFEHGLRPLVDRYQDGIAQVRAMIGSLLGSYLENTISERTNRLEAAGVKREMARRFAELPVLSLGTDIVLVAERTRTPVADTAIAFFGVLDTFQLGRVIEQGNAIVLGDKFDRMALDRALANLLRAQRDLTADALATNNGAVDKRLQAWRESQPEAIARVADAVQGLTEGEMTVSRLSVAAGLLGDLARAS</sequence>
<organism evidence="7 8">
    <name type="scientific">Devosia insulae DS-56</name>
    <dbReference type="NCBI Taxonomy" id="1116389"/>
    <lineage>
        <taxon>Bacteria</taxon>
        <taxon>Pseudomonadati</taxon>
        <taxon>Pseudomonadota</taxon>
        <taxon>Alphaproteobacteria</taxon>
        <taxon>Hyphomicrobiales</taxon>
        <taxon>Devosiaceae</taxon>
        <taxon>Devosia</taxon>
    </lineage>
</organism>
<feature type="domain" description="NAD-glutamate dehydrogenase N-terminal ACT1" evidence="4">
    <location>
        <begin position="30"/>
        <end position="161"/>
    </location>
</feature>
<dbReference type="RefSeq" id="WP_069909851.1">
    <property type="nucleotide sequence ID" value="NZ_LAJE02000176.1"/>
</dbReference>
<dbReference type="PIRSF" id="PIRSF036761">
    <property type="entry name" value="GDH_Mll4104"/>
    <property type="match status" value="1"/>
</dbReference>
<keyword evidence="8" id="KW-1185">Reference proteome</keyword>
<dbReference type="Pfam" id="PF21076">
    <property type="entry name" value="GDH_ACT2"/>
    <property type="match status" value="1"/>
</dbReference>
<evidence type="ECO:0000313" key="8">
    <source>
        <dbReference type="Proteomes" id="UP000095463"/>
    </source>
</evidence>
<name>A0A1E5XQV7_9HYPH</name>
<comment type="caution">
    <text evidence="7">The sequence shown here is derived from an EMBL/GenBank/DDBJ whole genome shotgun (WGS) entry which is preliminary data.</text>
</comment>
<dbReference type="InterPro" id="IPR036291">
    <property type="entry name" value="NAD(P)-bd_dom_sf"/>
</dbReference>
<evidence type="ECO:0000256" key="1">
    <source>
        <dbReference type="ARBA" id="ARBA00023002"/>
    </source>
</evidence>
<dbReference type="InterPro" id="IPR007780">
    <property type="entry name" value="NAD_Glu_DH_bac"/>
</dbReference>